<dbReference type="Proteomes" id="UP001187192">
    <property type="component" value="Unassembled WGS sequence"/>
</dbReference>
<evidence type="ECO:0000313" key="2">
    <source>
        <dbReference type="Proteomes" id="UP001187192"/>
    </source>
</evidence>
<keyword evidence="2" id="KW-1185">Reference proteome</keyword>
<organism evidence="1 2">
    <name type="scientific">Ficus carica</name>
    <name type="common">Common fig</name>
    <dbReference type="NCBI Taxonomy" id="3494"/>
    <lineage>
        <taxon>Eukaryota</taxon>
        <taxon>Viridiplantae</taxon>
        <taxon>Streptophyta</taxon>
        <taxon>Embryophyta</taxon>
        <taxon>Tracheophyta</taxon>
        <taxon>Spermatophyta</taxon>
        <taxon>Magnoliopsida</taxon>
        <taxon>eudicotyledons</taxon>
        <taxon>Gunneridae</taxon>
        <taxon>Pentapetalae</taxon>
        <taxon>rosids</taxon>
        <taxon>fabids</taxon>
        <taxon>Rosales</taxon>
        <taxon>Moraceae</taxon>
        <taxon>Ficeae</taxon>
        <taxon>Ficus</taxon>
    </lineage>
</organism>
<comment type="caution">
    <text evidence="1">The sequence shown here is derived from an EMBL/GenBank/DDBJ whole genome shotgun (WGS) entry which is preliminary data.</text>
</comment>
<sequence length="186" mass="21098">MHAKTRELRPKPFALMWPKGSGNTQALVMVFPRENDCVPKFSITVFGMASYKFNVDTTWDYRVPSSYFADASCRQLAETASGYSSRFQVLCFHGMYCRHRLVGDFHRHFTVGIITTPACDTATMPCAIIIIHCFYFGFENDIVVWVVPFFRHTWSKSVLLLGSLSKVCAFPNVVDGIASDNILFLE</sequence>
<evidence type="ECO:0000313" key="1">
    <source>
        <dbReference type="EMBL" id="GMN46390.1"/>
    </source>
</evidence>
<dbReference type="EMBL" id="BTGU01000022">
    <property type="protein sequence ID" value="GMN46390.1"/>
    <property type="molecule type" value="Genomic_DNA"/>
</dbReference>
<dbReference type="AlphaFoldDB" id="A0AA88D6N3"/>
<gene>
    <name evidence="1" type="ORF">TIFTF001_015585</name>
</gene>
<reference evidence="1" key="1">
    <citation type="submission" date="2023-07" db="EMBL/GenBank/DDBJ databases">
        <title>draft genome sequence of fig (Ficus carica).</title>
        <authorList>
            <person name="Takahashi T."/>
            <person name="Nishimura K."/>
        </authorList>
    </citation>
    <scope>NUCLEOTIDE SEQUENCE</scope>
</reference>
<protein>
    <submittedName>
        <fullName evidence="1">Uncharacterized protein</fullName>
    </submittedName>
</protein>
<accession>A0AA88D6N3</accession>
<name>A0AA88D6N3_FICCA</name>
<proteinExistence type="predicted"/>